<feature type="transmembrane region" description="Helical" evidence="2">
    <location>
        <begin position="54"/>
        <end position="75"/>
    </location>
</feature>
<sequence>MSDTEQDRLIRTLAPEHRVAAATLSPTGPAATALLQDIMATGAEAPRRPSWRRWLVAVPVVATAAAAAFVVAGMLPASGPTAPVIGPEPARAGALQIDRKDGFLEIVIRDPAADPARYREELARHGLDIELSLAPAAPDQIGRVIFSEEGSPGIEYIESPGNCTANGNCSVGVRVPLNYRDHAAVVFGRAARPGEDVEGGTPEQNADASGLVGRTVADARKQAAAKGQTLLYRLPPNSREASADEVPGTWIIYDAAPIPGNQIVIWASADGKPPPFPARTPPQPSPTR</sequence>
<dbReference type="AlphaFoldDB" id="A0A8J4A364"/>
<feature type="compositionally biased region" description="Pro residues" evidence="1">
    <location>
        <begin position="272"/>
        <end position="288"/>
    </location>
</feature>
<dbReference type="RefSeq" id="WP_203934784.1">
    <property type="nucleotide sequence ID" value="NZ_BOPH01000147.1"/>
</dbReference>
<accession>A0A8J4A364</accession>
<keyword evidence="2" id="KW-0812">Transmembrane</keyword>
<protein>
    <submittedName>
        <fullName evidence="3">Uncharacterized protein</fullName>
    </submittedName>
</protein>
<keyword evidence="2" id="KW-1133">Transmembrane helix</keyword>
<keyword evidence="2" id="KW-0472">Membrane</keyword>
<comment type="caution">
    <text evidence="3">The sequence shown here is derived from an EMBL/GenBank/DDBJ whole genome shotgun (WGS) entry which is preliminary data.</text>
</comment>
<proteinExistence type="predicted"/>
<feature type="region of interest" description="Disordered" evidence="1">
    <location>
        <begin position="268"/>
        <end position="288"/>
    </location>
</feature>
<evidence type="ECO:0000256" key="1">
    <source>
        <dbReference type="SAM" id="MobiDB-lite"/>
    </source>
</evidence>
<name>A0A8J4A364_9ACTN</name>
<reference evidence="3" key="1">
    <citation type="submission" date="2021-01" db="EMBL/GenBank/DDBJ databases">
        <title>Whole genome shotgun sequence of Virgisporangium ochraceum NBRC 16418.</title>
        <authorList>
            <person name="Komaki H."/>
            <person name="Tamura T."/>
        </authorList>
    </citation>
    <scope>NUCLEOTIDE SEQUENCE</scope>
    <source>
        <strain evidence="3">NBRC 16418</strain>
    </source>
</reference>
<evidence type="ECO:0000313" key="3">
    <source>
        <dbReference type="EMBL" id="GIJ75002.1"/>
    </source>
</evidence>
<dbReference type="Proteomes" id="UP000635606">
    <property type="component" value="Unassembled WGS sequence"/>
</dbReference>
<evidence type="ECO:0000313" key="4">
    <source>
        <dbReference type="Proteomes" id="UP000635606"/>
    </source>
</evidence>
<organism evidence="3 4">
    <name type="scientific">Virgisporangium ochraceum</name>
    <dbReference type="NCBI Taxonomy" id="65505"/>
    <lineage>
        <taxon>Bacteria</taxon>
        <taxon>Bacillati</taxon>
        <taxon>Actinomycetota</taxon>
        <taxon>Actinomycetes</taxon>
        <taxon>Micromonosporales</taxon>
        <taxon>Micromonosporaceae</taxon>
        <taxon>Virgisporangium</taxon>
    </lineage>
</organism>
<dbReference type="EMBL" id="BOPH01000147">
    <property type="protein sequence ID" value="GIJ75002.1"/>
    <property type="molecule type" value="Genomic_DNA"/>
</dbReference>
<evidence type="ECO:0000256" key="2">
    <source>
        <dbReference type="SAM" id="Phobius"/>
    </source>
</evidence>
<keyword evidence="4" id="KW-1185">Reference proteome</keyword>
<gene>
    <name evidence="3" type="ORF">Voc01_099190</name>
</gene>